<dbReference type="SUPFAM" id="SSF50494">
    <property type="entry name" value="Trypsin-like serine proteases"/>
    <property type="match status" value="1"/>
</dbReference>
<dbReference type="InterPro" id="IPR036034">
    <property type="entry name" value="PDZ_sf"/>
</dbReference>
<dbReference type="InterPro" id="IPR051201">
    <property type="entry name" value="Chloro_Bact_Ser_Proteases"/>
</dbReference>
<proteinExistence type="predicted"/>
<dbReference type="InterPro" id="IPR009003">
    <property type="entry name" value="Peptidase_S1_PA"/>
</dbReference>
<dbReference type="PANTHER" id="PTHR43343">
    <property type="entry name" value="PEPTIDASE S12"/>
    <property type="match status" value="1"/>
</dbReference>
<dbReference type="GO" id="GO:0004252">
    <property type="term" value="F:serine-type endopeptidase activity"/>
    <property type="evidence" value="ECO:0007669"/>
    <property type="project" value="InterPro"/>
</dbReference>
<dbReference type="PANTHER" id="PTHR43343:SF3">
    <property type="entry name" value="PROTEASE DO-LIKE 8, CHLOROPLASTIC"/>
    <property type="match status" value="1"/>
</dbReference>
<keyword evidence="2" id="KW-0378">Hydrolase</keyword>
<dbReference type="SMART" id="SM00228">
    <property type="entry name" value="PDZ"/>
    <property type="match status" value="2"/>
</dbReference>
<dbReference type="Pfam" id="PF13365">
    <property type="entry name" value="Trypsin_2"/>
    <property type="match status" value="1"/>
</dbReference>
<sequence>MSVKGKASVAVLLAAAFIAGILFTTAGANLFGWGDSVGTESRASGPGGTTAISTTDSEGFQRAVSLEDAFMEVAESVNPAVVQIRSETIQEQRSPFQGTPFEDFFGRPPGGQGGQGGNVRQGLGSGVVVRSDGHIITNNHVVEGADDLNVRLFDGEVYDAEVVGTDPYSDLAVIKIDAEDLRVVSFGDSEQIRPGQWVMAFGSPLDQRLSNSVTAGIISAKGRLQPSGQQDYGVQNFIQTDAAINPGNSGGPLVNLDGRLAGINTAIASRTGQFQGVGFAIPSNTVQRVTNQLIETGRVERARLGVEYRPASQSLIRSEGLPRGTAQIGGVMEGTAAEEANLQPGDLITAIDGEELDDALQISNIIGAKQPGDVVELTINREGETMTVEVELGGIDDPSMAESNNESESENDSALSSTAEDIREELGLALTDVSARELERLGINVDGAVLIEQVDVRNPAVRDSGLQPRQLIVQAAGEPTPSVEAFAEVYDQIEPGQSFRVRVMGPQGTLYVTALQKPAS</sequence>
<protein>
    <submittedName>
        <fullName evidence="5">Serine protease</fullName>
    </submittedName>
</protein>
<dbReference type="Gene3D" id="2.30.42.10">
    <property type="match status" value="2"/>
</dbReference>
<dbReference type="OrthoDB" id="9758917at2"/>
<gene>
    <name evidence="5" type="ORF">CRI93_13875</name>
</gene>
<name>A0A2H3P432_9BACT</name>
<dbReference type="InterPro" id="IPR001478">
    <property type="entry name" value="PDZ"/>
</dbReference>
<dbReference type="PROSITE" id="PS50106">
    <property type="entry name" value="PDZ"/>
    <property type="match status" value="1"/>
</dbReference>
<organism evidence="5 6">
    <name type="scientific">Longimonas halophila</name>
    <dbReference type="NCBI Taxonomy" id="1469170"/>
    <lineage>
        <taxon>Bacteria</taxon>
        <taxon>Pseudomonadati</taxon>
        <taxon>Rhodothermota</taxon>
        <taxon>Rhodothermia</taxon>
        <taxon>Rhodothermales</taxon>
        <taxon>Salisaetaceae</taxon>
        <taxon>Longimonas</taxon>
    </lineage>
</organism>
<evidence type="ECO:0000313" key="6">
    <source>
        <dbReference type="Proteomes" id="UP000221024"/>
    </source>
</evidence>
<evidence type="ECO:0000256" key="2">
    <source>
        <dbReference type="ARBA" id="ARBA00022801"/>
    </source>
</evidence>
<dbReference type="EMBL" id="PDEP01000016">
    <property type="protein sequence ID" value="PEN05102.1"/>
    <property type="molecule type" value="Genomic_DNA"/>
</dbReference>
<feature type="domain" description="PDZ" evidence="4">
    <location>
        <begin position="293"/>
        <end position="383"/>
    </location>
</feature>
<dbReference type="InterPro" id="IPR001940">
    <property type="entry name" value="Peptidase_S1C"/>
</dbReference>
<evidence type="ECO:0000313" key="5">
    <source>
        <dbReference type="EMBL" id="PEN05102.1"/>
    </source>
</evidence>
<dbReference type="Pfam" id="PF13180">
    <property type="entry name" value="PDZ_2"/>
    <property type="match status" value="1"/>
</dbReference>
<evidence type="ECO:0000256" key="1">
    <source>
        <dbReference type="ARBA" id="ARBA00022670"/>
    </source>
</evidence>
<keyword evidence="1 5" id="KW-0645">Protease</keyword>
<dbReference type="GO" id="GO:0006508">
    <property type="term" value="P:proteolysis"/>
    <property type="evidence" value="ECO:0007669"/>
    <property type="project" value="UniProtKB-KW"/>
</dbReference>
<evidence type="ECO:0000259" key="4">
    <source>
        <dbReference type="PROSITE" id="PS50106"/>
    </source>
</evidence>
<dbReference type="Proteomes" id="UP000221024">
    <property type="component" value="Unassembled WGS sequence"/>
</dbReference>
<keyword evidence="6" id="KW-1185">Reference proteome</keyword>
<dbReference type="PRINTS" id="PR00834">
    <property type="entry name" value="PROTEASES2C"/>
</dbReference>
<dbReference type="SUPFAM" id="SSF50156">
    <property type="entry name" value="PDZ domain-like"/>
    <property type="match status" value="2"/>
</dbReference>
<accession>A0A2H3P432</accession>
<dbReference type="AlphaFoldDB" id="A0A2H3P432"/>
<evidence type="ECO:0000256" key="3">
    <source>
        <dbReference type="SAM" id="MobiDB-lite"/>
    </source>
</evidence>
<comment type="caution">
    <text evidence="5">The sequence shown here is derived from an EMBL/GenBank/DDBJ whole genome shotgun (WGS) entry which is preliminary data.</text>
</comment>
<feature type="region of interest" description="Disordered" evidence="3">
    <location>
        <begin position="394"/>
        <end position="418"/>
    </location>
</feature>
<dbReference type="RefSeq" id="WP_098063244.1">
    <property type="nucleotide sequence ID" value="NZ_PDEP01000016.1"/>
</dbReference>
<reference evidence="5 6" key="1">
    <citation type="submission" date="2017-10" db="EMBL/GenBank/DDBJ databases">
        <title>Draft genome of Longimonas halophila.</title>
        <authorList>
            <person name="Goh K.M."/>
            <person name="Shamsir M.S."/>
            <person name="Lim S.W."/>
        </authorList>
    </citation>
    <scope>NUCLEOTIDE SEQUENCE [LARGE SCALE GENOMIC DNA]</scope>
    <source>
        <strain evidence="5 6">KCTC 42399</strain>
    </source>
</reference>
<dbReference type="Gene3D" id="2.40.10.120">
    <property type="match status" value="1"/>
</dbReference>